<feature type="compositionally biased region" description="Low complexity" evidence="1">
    <location>
        <begin position="65"/>
        <end position="78"/>
    </location>
</feature>
<dbReference type="EMBL" id="FN653080">
    <property type="protein sequence ID" value="CBY11265.1"/>
    <property type="molecule type" value="Genomic_DNA"/>
</dbReference>
<evidence type="ECO:0000313" key="3">
    <source>
        <dbReference type="Proteomes" id="UP000001307"/>
    </source>
</evidence>
<feature type="region of interest" description="Disordered" evidence="1">
    <location>
        <begin position="48"/>
        <end position="119"/>
    </location>
</feature>
<feature type="compositionally biased region" description="Polar residues" evidence="1">
    <location>
        <begin position="50"/>
        <end position="64"/>
    </location>
</feature>
<organism evidence="2">
    <name type="scientific">Oikopleura dioica</name>
    <name type="common">Tunicate</name>
    <dbReference type="NCBI Taxonomy" id="34765"/>
    <lineage>
        <taxon>Eukaryota</taxon>
        <taxon>Metazoa</taxon>
        <taxon>Chordata</taxon>
        <taxon>Tunicata</taxon>
        <taxon>Appendicularia</taxon>
        <taxon>Copelata</taxon>
        <taxon>Oikopleuridae</taxon>
        <taxon>Oikopleura</taxon>
    </lineage>
</organism>
<evidence type="ECO:0000313" key="2">
    <source>
        <dbReference type="EMBL" id="CBY11265.1"/>
    </source>
</evidence>
<sequence length="186" mass="20714">MHVAKPHLWCPVRYCLNAVFQGGGVSIATAAGQEGMAPPTSLRHYLDASQRASKPTPKATNTPRQLEQQNMEQNQQQQRIGTKRERVDVVMKENDGSDQNQQVVQQEKRQRTAAEEEEFQQDAVRYQELPEGTEIRQVSGDGQTVQLSSGQQGRIIQVELTNPDGTSNGVQQVLIYEPTGEQGETK</sequence>
<dbReference type="InParanoid" id="E4XMW9"/>
<dbReference type="AlphaFoldDB" id="E4XMW9"/>
<protein>
    <submittedName>
        <fullName evidence="2">Uncharacterized protein</fullName>
    </submittedName>
</protein>
<evidence type="ECO:0000256" key="1">
    <source>
        <dbReference type="SAM" id="MobiDB-lite"/>
    </source>
</evidence>
<accession>E4XMW9</accession>
<reference evidence="2" key="1">
    <citation type="journal article" date="2010" name="Science">
        <title>Plasticity of animal genome architecture unmasked by rapid evolution of a pelagic tunicate.</title>
        <authorList>
            <person name="Denoeud F."/>
            <person name="Henriet S."/>
            <person name="Mungpakdee S."/>
            <person name="Aury J.M."/>
            <person name="Da Silva C."/>
            <person name="Brinkmann H."/>
            <person name="Mikhaleva J."/>
            <person name="Olsen L.C."/>
            <person name="Jubin C."/>
            <person name="Canestro C."/>
            <person name="Bouquet J.M."/>
            <person name="Danks G."/>
            <person name="Poulain J."/>
            <person name="Campsteijn C."/>
            <person name="Adamski M."/>
            <person name="Cross I."/>
            <person name="Yadetie F."/>
            <person name="Muffato M."/>
            <person name="Louis A."/>
            <person name="Butcher S."/>
            <person name="Tsagkogeorga G."/>
            <person name="Konrad A."/>
            <person name="Singh S."/>
            <person name="Jensen M.F."/>
            <person name="Cong E.H."/>
            <person name="Eikeseth-Otteraa H."/>
            <person name="Noel B."/>
            <person name="Anthouard V."/>
            <person name="Porcel B.M."/>
            <person name="Kachouri-Lafond R."/>
            <person name="Nishino A."/>
            <person name="Ugolini M."/>
            <person name="Chourrout P."/>
            <person name="Nishida H."/>
            <person name="Aasland R."/>
            <person name="Huzurbazar S."/>
            <person name="Westhof E."/>
            <person name="Delsuc F."/>
            <person name="Lehrach H."/>
            <person name="Reinhardt R."/>
            <person name="Weissenbach J."/>
            <person name="Roy S.W."/>
            <person name="Artiguenave F."/>
            <person name="Postlethwait J.H."/>
            <person name="Manak J.R."/>
            <person name="Thompson E.M."/>
            <person name="Jaillon O."/>
            <person name="Du Pasquier L."/>
            <person name="Boudinot P."/>
            <person name="Liberles D.A."/>
            <person name="Volff J.N."/>
            <person name="Philippe H."/>
            <person name="Lenhard B."/>
            <person name="Roest Crollius H."/>
            <person name="Wincker P."/>
            <person name="Chourrout D."/>
        </authorList>
    </citation>
    <scope>NUCLEOTIDE SEQUENCE [LARGE SCALE GENOMIC DNA]</scope>
</reference>
<keyword evidence="3" id="KW-1185">Reference proteome</keyword>
<name>E4XMW9_OIKDI</name>
<proteinExistence type="predicted"/>
<feature type="compositionally biased region" description="Basic and acidic residues" evidence="1">
    <location>
        <begin position="82"/>
        <end position="95"/>
    </location>
</feature>
<gene>
    <name evidence="2" type="ORF">GSOID_T00015518001</name>
</gene>
<dbReference type="Proteomes" id="UP000001307">
    <property type="component" value="Unassembled WGS sequence"/>
</dbReference>